<feature type="domain" description="DUF58" evidence="2">
    <location>
        <begin position="202"/>
        <end position="383"/>
    </location>
</feature>
<name>A0A1V4IH99_9CLOT</name>
<proteinExistence type="predicted"/>
<comment type="caution">
    <text evidence="3">The sequence shown here is derived from an EMBL/GenBank/DDBJ whole genome shotgun (WGS) entry which is preliminary data.</text>
</comment>
<evidence type="ECO:0000259" key="2">
    <source>
        <dbReference type="Pfam" id="PF01882"/>
    </source>
</evidence>
<dbReference type="AlphaFoldDB" id="A0A1V4IH99"/>
<evidence type="ECO:0000256" key="1">
    <source>
        <dbReference type="SAM" id="Phobius"/>
    </source>
</evidence>
<dbReference type="RefSeq" id="WP_079426521.1">
    <property type="nucleotide sequence ID" value="NZ_MZGV01000045.1"/>
</dbReference>
<dbReference type="PANTHER" id="PTHR34351">
    <property type="entry name" value="SLR1927 PROTEIN-RELATED"/>
    <property type="match status" value="1"/>
</dbReference>
<dbReference type="InterPro" id="IPR002881">
    <property type="entry name" value="DUF58"/>
</dbReference>
<dbReference type="OrthoDB" id="9778037at2"/>
<evidence type="ECO:0000313" key="4">
    <source>
        <dbReference type="Proteomes" id="UP000190080"/>
    </source>
</evidence>
<dbReference type="Proteomes" id="UP000190080">
    <property type="component" value="Unassembled WGS sequence"/>
</dbReference>
<dbReference type="STRING" id="1450648.CLORY_33090"/>
<dbReference type="EMBL" id="MZGV01000045">
    <property type="protein sequence ID" value="OPJ59381.1"/>
    <property type="molecule type" value="Genomic_DNA"/>
</dbReference>
<keyword evidence="1" id="KW-0472">Membrane</keyword>
<keyword evidence="1" id="KW-1133">Transmembrane helix</keyword>
<reference evidence="3 4" key="1">
    <citation type="submission" date="2017-03" db="EMBL/GenBank/DDBJ databases">
        <title>Genome sequence of Clostridium oryzae DSM 28571.</title>
        <authorList>
            <person name="Poehlein A."/>
            <person name="Daniel R."/>
        </authorList>
    </citation>
    <scope>NUCLEOTIDE SEQUENCE [LARGE SCALE GENOMIC DNA]</scope>
    <source>
        <strain evidence="3 4">DSM 28571</strain>
    </source>
</reference>
<organism evidence="3 4">
    <name type="scientific">Clostridium oryzae</name>
    <dbReference type="NCBI Taxonomy" id="1450648"/>
    <lineage>
        <taxon>Bacteria</taxon>
        <taxon>Bacillati</taxon>
        <taxon>Bacillota</taxon>
        <taxon>Clostridia</taxon>
        <taxon>Eubacteriales</taxon>
        <taxon>Clostridiaceae</taxon>
        <taxon>Clostridium</taxon>
    </lineage>
</organism>
<keyword evidence="1" id="KW-0812">Transmembrane</keyword>
<feature type="transmembrane region" description="Helical" evidence="1">
    <location>
        <begin position="12"/>
        <end position="30"/>
    </location>
</feature>
<sequence length="394" mass="45630">MWKYLGFKPAFTIKIRFLLLFVIFLLLVIFDGGRIYYRIFYVVITAMIVASFIVIINCYGVAAKVKLNKSKYTTGNKVDYSIILYNNSVIPAAFVNIRSNVFKYTAKNCKDDIISLGPAARKALDYEIKIDRRGVYNLGNIEIKMQDIAQIASSIKKIKQNTLISVYPKVFKIKLSKLTILSNVDNLKVNSSGIEDPYMVRENRKYAAGDSLKRINWKISARNNELYVKNEDHVSGHDFNVFIDMNKNNYINGYEDEENLVNMCVSIVSEFNKKSVATKIFINNKENKVMLVKDKKDFSRLMDYFLYNKSESKIDFETYIKANFNEEAHVYNAAFITDVLTKNLLDYAKELVNIRKKNIIIFYNSIYAIELEKALEQRLKKCGIELIKIQQVIN</sequence>
<dbReference type="PANTHER" id="PTHR34351:SF2">
    <property type="entry name" value="DUF58 DOMAIN-CONTAINING PROTEIN"/>
    <property type="match status" value="1"/>
</dbReference>
<gene>
    <name evidence="3" type="ORF">CLORY_33090</name>
</gene>
<evidence type="ECO:0000313" key="3">
    <source>
        <dbReference type="EMBL" id="OPJ59381.1"/>
    </source>
</evidence>
<accession>A0A1V4IH99</accession>
<protein>
    <recommendedName>
        <fullName evidence="2">DUF58 domain-containing protein</fullName>
    </recommendedName>
</protein>
<keyword evidence="4" id="KW-1185">Reference proteome</keyword>
<dbReference type="Pfam" id="PF01882">
    <property type="entry name" value="DUF58"/>
    <property type="match status" value="1"/>
</dbReference>
<feature type="transmembrane region" description="Helical" evidence="1">
    <location>
        <begin position="36"/>
        <end position="62"/>
    </location>
</feature>